<proteinExistence type="predicted"/>
<sequence>TKQEWESLEVVLPEGASKAEVRSRSRQVAAFVTAQGHLPQGLDGLEDQPQVFPQLLLAACDRQAVTLTRTTGSSATLRVQLPKSSKPRSRQDWSWVSIPVRLPPTVPGAAELHTPTLRVKAGRVLVDLPFTMEAPAIPLCGHQVGIGLDWGINTFLVGALAKMVDQSRRRVLTDGLPLRFDAQGAIAKWHRLRREGEFLRRKISHLERLRGEWGPHPLDAKLALLRAHHQDLCARQRQL</sequence>
<dbReference type="AlphaFoldDB" id="T1CWE6"/>
<dbReference type="EMBL" id="AUZY01001942">
    <property type="protein sequence ID" value="EQD73489.1"/>
    <property type="molecule type" value="Genomic_DNA"/>
</dbReference>
<feature type="non-terminal residue" evidence="1">
    <location>
        <position position="239"/>
    </location>
</feature>
<organism evidence="1">
    <name type="scientific">mine drainage metagenome</name>
    <dbReference type="NCBI Taxonomy" id="410659"/>
    <lineage>
        <taxon>unclassified sequences</taxon>
        <taxon>metagenomes</taxon>
        <taxon>ecological metagenomes</taxon>
    </lineage>
</organism>
<gene>
    <name evidence="1" type="ORF">B1B_03190</name>
</gene>
<evidence type="ECO:0000313" key="1">
    <source>
        <dbReference type="EMBL" id="EQD73489.1"/>
    </source>
</evidence>
<comment type="caution">
    <text evidence="1">The sequence shown here is derived from an EMBL/GenBank/DDBJ whole genome shotgun (WGS) entry which is preliminary data.</text>
</comment>
<protein>
    <submittedName>
        <fullName evidence="1">Transposase IS605 OrfB</fullName>
    </submittedName>
</protein>
<reference evidence="1" key="1">
    <citation type="submission" date="2013-08" db="EMBL/GenBank/DDBJ databases">
        <authorList>
            <person name="Mendez C."/>
            <person name="Richter M."/>
            <person name="Ferrer M."/>
            <person name="Sanchez J."/>
        </authorList>
    </citation>
    <scope>NUCLEOTIDE SEQUENCE</scope>
</reference>
<accession>T1CWE6</accession>
<name>T1CWE6_9ZZZZ</name>
<feature type="non-terminal residue" evidence="1">
    <location>
        <position position="1"/>
    </location>
</feature>
<reference evidence="1" key="2">
    <citation type="journal article" date="2014" name="ISME J.">
        <title>Microbial stratification in low pH oxic and suboxic macroscopic growths along an acid mine drainage.</title>
        <authorList>
            <person name="Mendez-Garcia C."/>
            <person name="Mesa V."/>
            <person name="Sprenger R.R."/>
            <person name="Richter M."/>
            <person name="Diez M.S."/>
            <person name="Solano J."/>
            <person name="Bargiela R."/>
            <person name="Golyshina O.V."/>
            <person name="Manteca A."/>
            <person name="Ramos J.L."/>
            <person name="Gallego J.R."/>
            <person name="Llorente I."/>
            <person name="Martins Dos Santos V.A."/>
            <person name="Jensen O.N."/>
            <person name="Pelaez A.I."/>
            <person name="Sanchez J."/>
            <person name="Ferrer M."/>
        </authorList>
    </citation>
    <scope>NUCLEOTIDE SEQUENCE</scope>
</reference>